<accession>A0A850EMJ0</accession>
<dbReference type="EMBL" id="JABWCS010000205">
    <property type="protein sequence ID" value="NUU60939.1"/>
    <property type="molecule type" value="Genomic_DNA"/>
</dbReference>
<organism evidence="1 2">
    <name type="scientific">Paenibacillus agri</name>
    <dbReference type="NCBI Taxonomy" id="2744309"/>
    <lineage>
        <taxon>Bacteria</taxon>
        <taxon>Bacillati</taxon>
        <taxon>Bacillota</taxon>
        <taxon>Bacilli</taxon>
        <taxon>Bacillales</taxon>
        <taxon>Paenibacillaceae</taxon>
        <taxon>Paenibacillus</taxon>
    </lineage>
</organism>
<evidence type="ECO:0000313" key="2">
    <source>
        <dbReference type="Proteomes" id="UP000564806"/>
    </source>
</evidence>
<dbReference type="Gene3D" id="1.10.1200.10">
    <property type="entry name" value="ACP-like"/>
    <property type="match status" value="1"/>
</dbReference>
<dbReference type="AlphaFoldDB" id="A0A850EMJ0"/>
<reference evidence="1" key="1">
    <citation type="submission" date="2020-06" db="EMBL/GenBank/DDBJ databases">
        <title>Paenibacillus sp. nov., isolated from soil.</title>
        <authorList>
            <person name="Seo Y.L."/>
        </authorList>
    </citation>
    <scope>NUCLEOTIDE SEQUENCE [LARGE SCALE GENOMIC DNA]</scope>
    <source>
        <strain evidence="1">JW14</strain>
    </source>
</reference>
<sequence>MNTVEFVQQLEDQVIMPDEEGMISLETNLDDLTEWDSLAKIAFLAFADRELDSNITPTQLENCKTILDLYNLVSEKNEN</sequence>
<gene>
    <name evidence="1" type="ORF">HPT30_11330</name>
</gene>
<dbReference type="SUPFAM" id="SSF47336">
    <property type="entry name" value="ACP-like"/>
    <property type="match status" value="1"/>
</dbReference>
<name>A0A850EMJ0_9BACL</name>
<evidence type="ECO:0000313" key="1">
    <source>
        <dbReference type="EMBL" id="NUU60939.1"/>
    </source>
</evidence>
<dbReference type="RefSeq" id="WP_175371496.1">
    <property type="nucleotide sequence ID" value="NZ_JABWCS010000205.1"/>
</dbReference>
<dbReference type="InterPro" id="IPR036736">
    <property type="entry name" value="ACP-like_sf"/>
</dbReference>
<proteinExistence type="predicted"/>
<keyword evidence="2" id="KW-1185">Reference proteome</keyword>
<evidence type="ECO:0008006" key="3">
    <source>
        <dbReference type="Google" id="ProtNLM"/>
    </source>
</evidence>
<protein>
    <recommendedName>
        <fullName evidence="3">Acyl carrier protein</fullName>
    </recommendedName>
</protein>
<dbReference type="Proteomes" id="UP000564806">
    <property type="component" value="Unassembled WGS sequence"/>
</dbReference>
<comment type="caution">
    <text evidence="1">The sequence shown here is derived from an EMBL/GenBank/DDBJ whole genome shotgun (WGS) entry which is preliminary data.</text>
</comment>